<evidence type="ECO:0000256" key="7">
    <source>
        <dbReference type="ARBA" id="ARBA00024340"/>
    </source>
</evidence>
<name>A0A9E7FZA5_9LILI</name>
<evidence type="ECO:0000256" key="6">
    <source>
        <dbReference type="ARBA" id="ARBA00023136"/>
    </source>
</evidence>
<dbReference type="EMBL" id="CP097507">
    <property type="protein sequence ID" value="URE03132.1"/>
    <property type="molecule type" value="Genomic_DNA"/>
</dbReference>
<keyword evidence="2" id="KW-0217">Developmental protein</keyword>
<evidence type="ECO:0000256" key="3">
    <source>
        <dbReference type="ARBA" id="ARBA00022475"/>
    </source>
</evidence>
<dbReference type="Pfam" id="PF08137">
    <property type="entry name" value="DVL"/>
    <property type="match status" value="1"/>
</dbReference>
<comment type="similarity">
    <text evidence="7">Belongs to the DVL/RTFL small polypeptides family.</text>
</comment>
<evidence type="ECO:0000256" key="1">
    <source>
        <dbReference type="ARBA" id="ARBA00004162"/>
    </source>
</evidence>
<evidence type="ECO:0000256" key="4">
    <source>
        <dbReference type="ARBA" id="ARBA00022692"/>
    </source>
</evidence>
<sequence>MSVSAMAESRKCAVAQPRKARRGITGRCAALVKEQRARIYILRRCATMLLCCCTVHGTGFSCTISSVGRTGCIMAGVANGAMAGNRDERGSNLSVAVEDPDPV</sequence>
<keyword evidence="6" id="KW-0472">Membrane</keyword>
<evidence type="ECO:0000256" key="2">
    <source>
        <dbReference type="ARBA" id="ARBA00022473"/>
    </source>
</evidence>
<dbReference type="OrthoDB" id="1693826at2759"/>
<dbReference type="GO" id="GO:0005886">
    <property type="term" value="C:plasma membrane"/>
    <property type="evidence" value="ECO:0007669"/>
    <property type="project" value="UniProtKB-SubCell"/>
</dbReference>
<dbReference type="Proteomes" id="UP001055439">
    <property type="component" value="Chromosome 5"/>
</dbReference>
<reference evidence="8" key="1">
    <citation type="submission" date="2022-05" db="EMBL/GenBank/DDBJ databases">
        <title>The Musa troglodytarum L. genome provides insights into the mechanism of non-climacteric behaviour and enrichment of carotenoids.</title>
        <authorList>
            <person name="Wang J."/>
        </authorList>
    </citation>
    <scope>NUCLEOTIDE SEQUENCE</scope>
    <source>
        <tissue evidence="8">Leaf</tissue>
    </source>
</reference>
<evidence type="ECO:0000313" key="9">
    <source>
        <dbReference type="Proteomes" id="UP001055439"/>
    </source>
</evidence>
<dbReference type="InterPro" id="IPR012552">
    <property type="entry name" value="DVL"/>
</dbReference>
<keyword evidence="3" id="KW-1003">Cell membrane</keyword>
<dbReference type="GO" id="GO:0008285">
    <property type="term" value="P:negative regulation of cell population proliferation"/>
    <property type="evidence" value="ECO:0007669"/>
    <property type="project" value="InterPro"/>
</dbReference>
<dbReference type="AlphaFoldDB" id="A0A9E7FZA5"/>
<organism evidence="8 9">
    <name type="scientific">Musa troglodytarum</name>
    <name type="common">fe'i banana</name>
    <dbReference type="NCBI Taxonomy" id="320322"/>
    <lineage>
        <taxon>Eukaryota</taxon>
        <taxon>Viridiplantae</taxon>
        <taxon>Streptophyta</taxon>
        <taxon>Embryophyta</taxon>
        <taxon>Tracheophyta</taxon>
        <taxon>Spermatophyta</taxon>
        <taxon>Magnoliopsida</taxon>
        <taxon>Liliopsida</taxon>
        <taxon>Zingiberales</taxon>
        <taxon>Musaceae</taxon>
        <taxon>Musa</taxon>
    </lineage>
</organism>
<accession>A0A9E7FZA5</accession>
<comment type="subcellular location">
    <subcellularLocation>
        <location evidence="1">Cell membrane</location>
        <topology evidence="1">Single-pass membrane protein</topology>
    </subcellularLocation>
</comment>
<dbReference type="InterPro" id="IPR051525">
    <property type="entry name" value="DVL_RTFL_regulatory"/>
</dbReference>
<keyword evidence="5" id="KW-1133">Transmembrane helix</keyword>
<gene>
    <name evidence="8" type="ORF">MUK42_19551</name>
</gene>
<proteinExistence type="inferred from homology"/>
<evidence type="ECO:0000313" key="8">
    <source>
        <dbReference type="EMBL" id="URE03132.1"/>
    </source>
</evidence>
<dbReference type="PANTHER" id="PTHR33102">
    <property type="entry name" value="DVL19-RELATED-RELATED"/>
    <property type="match status" value="1"/>
</dbReference>
<dbReference type="GO" id="GO:0048367">
    <property type="term" value="P:shoot system development"/>
    <property type="evidence" value="ECO:0007669"/>
    <property type="project" value="UniProtKB-ARBA"/>
</dbReference>
<evidence type="ECO:0000256" key="5">
    <source>
        <dbReference type="ARBA" id="ARBA00022989"/>
    </source>
</evidence>
<keyword evidence="4" id="KW-0812">Transmembrane</keyword>
<protein>
    <submittedName>
        <fullName evidence="8">DVL family</fullName>
    </submittedName>
</protein>
<keyword evidence="9" id="KW-1185">Reference proteome</keyword>